<feature type="domain" description="HTH gntR-type" evidence="4">
    <location>
        <begin position="8"/>
        <end position="76"/>
    </location>
</feature>
<evidence type="ECO:0000256" key="2">
    <source>
        <dbReference type="ARBA" id="ARBA00023125"/>
    </source>
</evidence>
<dbReference type="SMART" id="SM00345">
    <property type="entry name" value="HTH_GNTR"/>
    <property type="match status" value="1"/>
</dbReference>
<dbReference type="Proteomes" id="UP001500967">
    <property type="component" value="Unassembled WGS sequence"/>
</dbReference>
<dbReference type="InterPro" id="IPR036390">
    <property type="entry name" value="WH_DNA-bd_sf"/>
</dbReference>
<gene>
    <name evidence="5" type="ORF">GCM10009539_32990</name>
</gene>
<dbReference type="SMART" id="SM00866">
    <property type="entry name" value="UTRA"/>
    <property type="match status" value="1"/>
</dbReference>
<dbReference type="InterPro" id="IPR050679">
    <property type="entry name" value="Bact_HTH_transcr_reg"/>
</dbReference>
<evidence type="ECO:0000259" key="4">
    <source>
        <dbReference type="PROSITE" id="PS50949"/>
    </source>
</evidence>
<dbReference type="Gene3D" id="3.40.1410.10">
    <property type="entry name" value="Chorismate lyase-like"/>
    <property type="match status" value="1"/>
</dbReference>
<dbReference type="InterPro" id="IPR028978">
    <property type="entry name" value="Chorismate_lyase_/UTRA_dom_sf"/>
</dbReference>
<dbReference type="SUPFAM" id="SSF64288">
    <property type="entry name" value="Chorismate lyase-like"/>
    <property type="match status" value="1"/>
</dbReference>
<keyword evidence="6" id="KW-1185">Reference proteome</keyword>
<dbReference type="PROSITE" id="PS50949">
    <property type="entry name" value="HTH_GNTR"/>
    <property type="match status" value="1"/>
</dbReference>
<dbReference type="EMBL" id="BAAAGX010000012">
    <property type="protein sequence ID" value="GAA0244963.1"/>
    <property type="molecule type" value="Genomic_DNA"/>
</dbReference>
<dbReference type="SUPFAM" id="SSF46785">
    <property type="entry name" value="Winged helix' DNA-binding domain"/>
    <property type="match status" value="1"/>
</dbReference>
<evidence type="ECO:0000256" key="1">
    <source>
        <dbReference type="ARBA" id="ARBA00023015"/>
    </source>
</evidence>
<keyword evidence="1" id="KW-0805">Transcription regulation</keyword>
<evidence type="ECO:0000313" key="6">
    <source>
        <dbReference type="Proteomes" id="UP001500967"/>
    </source>
</evidence>
<dbReference type="Pfam" id="PF07702">
    <property type="entry name" value="UTRA"/>
    <property type="match status" value="1"/>
</dbReference>
<organism evidence="5 6">
    <name type="scientific">Cryptosporangium japonicum</name>
    <dbReference type="NCBI Taxonomy" id="80872"/>
    <lineage>
        <taxon>Bacteria</taxon>
        <taxon>Bacillati</taxon>
        <taxon>Actinomycetota</taxon>
        <taxon>Actinomycetes</taxon>
        <taxon>Cryptosporangiales</taxon>
        <taxon>Cryptosporangiaceae</taxon>
        <taxon>Cryptosporangium</taxon>
    </lineage>
</organism>
<keyword evidence="2" id="KW-0238">DNA-binding</keyword>
<dbReference type="InterPro" id="IPR000524">
    <property type="entry name" value="Tscrpt_reg_HTH_GntR"/>
</dbReference>
<dbReference type="InterPro" id="IPR036388">
    <property type="entry name" value="WH-like_DNA-bd_sf"/>
</dbReference>
<name>A0ABP3DWD1_9ACTN</name>
<dbReference type="InterPro" id="IPR011663">
    <property type="entry name" value="UTRA"/>
</dbReference>
<dbReference type="PANTHER" id="PTHR44846">
    <property type="entry name" value="MANNOSYL-D-GLYCERATE TRANSPORT/METABOLISM SYSTEM REPRESSOR MNGR-RELATED"/>
    <property type="match status" value="1"/>
</dbReference>
<dbReference type="PRINTS" id="PR00035">
    <property type="entry name" value="HTHGNTR"/>
</dbReference>
<dbReference type="Pfam" id="PF00392">
    <property type="entry name" value="GntR"/>
    <property type="match status" value="1"/>
</dbReference>
<evidence type="ECO:0000256" key="3">
    <source>
        <dbReference type="ARBA" id="ARBA00023163"/>
    </source>
</evidence>
<accession>A0ABP3DWD1</accession>
<protein>
    <submittedName>
        <fullName evidence="5">GntR family transcriptional regulator</fullName>
    </submittedName>
</protein>
<keyword evidence="3" id="KW-0804">Transcription</keyword>
<dbReference type="PANTHER" id="PTHR44846:SF17">
    <property type="entry name" value="GNTR-FAMILY TRANSCRIPTIONAL REGULATOR"/>
    <property type="match status" value="1"/>
</dbReference>
<comment type="caution">
    <text evidence="5">The sequence shown here is derived from an EMBL/GenBank/DDBJ whole genome shotgun (WGS) entry which is preliminary data.</text>
</comment>
<sequence length="247" mass="27501">MPELRHVEPKYLQIANHIRDQITNGTLRPGDEVPSERQIAADWSVARPTAARALEALRNQGLVESRQGAGTFVKDQPTARRARERYVRSRQIGRIYAPGEYAVIVSAELVDAPERVVEALRLAPGEQAIRRQRVTHSDTGPVESSVSWLSGELAEMAPLLLVKDRIKIGTIAYVENATGRTAEYASDRVAARLSTDEEAAELGLGDGPHAVLNYRHTVYDTQGNPIEFAESVYPPDRWTFEQDYSVR</sequence>
<dbReference type="RefSeq" id="WP_344649714.1">
    <property type="nucleotide sequence ID" value="NZ_BAAAGX010000012.1"/>
</dbReference>
<dbReference type="Gene3D" id="1.10.10.10">
    <property type="entry name" value="Winged helix-like DNA-binding domain superfamily/Winged helix DNA-binding domain"/>
    <property type="match status" value="1"/>
</dbReference>
<proteinExistence type="predicted"/>
<reference evidence="6" key="1">
    <citation type="journal article" date="2019" name="Int. J. Syst. Evol. Microbiol.">
        <title>The Global Catalogue of Microorganisms (GCM) 10K type strain sequencing project: providing services to taxonomists for standard genome sequencing and annotation.</title>
        <authorList>
            <consortium name="The Broad Institute Genomics Platform"/>
            <consortium name="The Broad Institute Genome Sequencing Center for Infectious Disease"/>
            <person name="Wu L."/>
            <person name="Ma J."/>
        </authorList>
    </citation>
    <scope>NUCLEOTIDE SEQUENCE [LARGE SCALE GENOMIC DNA]</scope>
    <source>
        <strain evidence="6">JCM 10425</strain>
    </source>
</reference>
<dbReference type="CDD" id="cd07377">
    <property type="entry name" value="WHTH_GntR"/>
    <property type="match status" value="1"/>
</dbReference>
<evidence type="ECO:0000313" key="5">
    <source>
        <dbReference type="EMBL" id="GAA0244963.1"/>
    </source>
</evidence>